<gene>
    <name evidence="1" type="ORF">LCGC14_3091700</name>
</gene>
<reference evidence="1" key="1">
    <citation type="journal article" date="2015" name="Nature">
        <title>Complex archaea that bridge the gap between prokaryotes and eukaryotes.</title>
        <authorList>
            <person name="Spang A."/>
            <person name="Saw J.H."/>
            <person name="Jorgensen S.L."/>
            <person name="Zaremba-Niedzwiedzka K."/>
            <person name="Martijn J."/>
            <person name="Lind A.E."/>
            <person name="van Eijk R."/>
            <person name="Schleper C."/>
            <person name="Guy L."/>
            <person name="Ettema T.J."/>
        </authorList>
    </citation>
    <scope>NUCLEOTIDE SEQUENCE</scope>
</reference>
<dbReference type="EMBL" id="LAZR01066350">
    <property type="protein sequence ID" value="KKK53742.1"/>
    <property type="molecule type" value="Genomic_DNA"/>
</dbReference>
<organism evidence="1">
    <name type="scientific">marine sediment metagenome</name>
    <dbReference type="NCBI Taxonomy" id="412755"/>
    <lineage>
        <taxon>unclassified sequences</taxon>
        <taxon>metagenomes</taxon>
        <taxon>ecological metagenomes</taxon>
    </lineage>
</organism>
<dbReference type="AlphaFoldDB" id="A0A0F8WAA4"/>
<sequence length="98" mass="11322">MVDQGIFIEDPGGLLWMGDRARVLVDALDVNEKLQTLMKEKATDDDDYKTGFWTCIYAQYMGEFTPGEIGEAVAVFKGWEKAIAEDRLREWSMRLRLR</sequence>
<name>A0A0F8WAA4_9ZZZZ</name>
<proteinExistence type="predicted"/>
<protein>
    <submittedName>
        <fullName evidence="1">Uncharacterized protein</fullName>
    </submittedName>
</protein>
<evidence type="ECO:0000313" key="1">
    <source>
        <dbReference type="EMBL" id="KKK53742.1"/>
    </source>
</evidence>
<comment type="caution">
    <text evidence="1">The sequence shown here is derived from an EMBL/GenBank/DDBJ whole genome shotgun (WGS) entry which is preliminary data.</text>
</comment>
<accession>A0A0F8WAA4</accession>